<dbReference type="GO" id="GO:0003887">
    <property type="term" value="F:DNA-directed DNA polymerase activity"/>
    <property type="evidence" value="ECO:0007669"/>
    <property type="project" value="InterPro"/>
</dbReference>
<organism evidence="3 4">
    <name type="scientific">Nannocystis pusilla</name>
    <dbReference type="NCBI Taxonomy" id="889268"/>
    <lineage>
        <taxon>Bacteria</taxon>
        <taxon>Pseudomonadati</taxon>
        <taxon>Myxococcota</taxon>
        <taxon>Polyangia</taxon>
        <taxon>Nannocystales</taxon>
        <taxon>Nannocystaceae</taxon>
        <taxon>Nannocystis</taxon>
    </lineage>
</organism>
<dbReference type="Pfam" id="PF06144">
    <property type="entry name" value="DNA_pol3_delta"/>
    <property type="match status" value="1"/>
</dbReference>
<dbReference type="GO" id="GO:0006260">
    <property type="term" value="P:DNA replication"/>
    <property type="evidence" value="ECO:0007669"/>
    <property type="project" value="InterPro"/>
</dbReference>
<dbReference type="RefSeq" id="WP_267769898.1">
    <property type="nucleotide sequence ID" value="NZ_JAPNKE010000002.1"/>
</dbReference>
<feature type="domain" description="DNA polymerase III delta N-terminal" evidence="2">
    <location>
        <begin position="35"/>
        <end position="112"/>
    </location>
</feature>
<evidence type="ECO:0000259" key="2">
    <source>
        <dbReference type="Pfam" id="PF06144"/>
    </source>
</evidence>
<evidence type="ECO:0000313" key="4">
    <source>
        <dbReference type="Proteomes" id="UP001150924"/>
    </source>
</evidence>
<dbReference type="GO" id="GO:0003677">
    <property type="term" value="F:DNA binding"/>
    <property type="evidence" value="ECO:0007669"/>
    <property type="project" value="InterPro"/>
</dbReference>
<proteinExistence type="predicted"/>
<feature type="compositionally biased region" description="Basic and acidic residues" evidence="1">
    <location>
        <begin position="109"/>
        <end position="120"/>
    </location>
</feature>
<dbReference type="EMBL" id="JAPNKE010000002">
    <property type="protein sequence ID" value="MCY1007292.1"/>
    <property type="molecule type" value="Genomic_DNA"/>
</dbReference>
<dbReference type="Gene3D" id="3.40.50.300">
    <property type="entry name" value="P-loop containing nucleotide triphosphate hydrolases"/>
    <property type="match status" value="1"/>
</dbReference>
<name>A0A9X3ENG0_9BACT</name>
<feature type="region of interest" description="Disordered" evidence="1">
    <location>
        <begin position="106"/>
        <end position="140"/>
    </location>
</feature>
<dbReference type="Proteomes" id="UP001150924">
    <property type="component" value="Unassembled WGS sequence"/>
</dbReference>
<feature type="compositionally biased region" description="Basic residues" evidence="1">
    <location>
        <begin position="123"/>
        <end position="140"/>
    </location>
</feature>
<evidence type="ECO:0000256" key="1">
    <source>
        <dbReference type="SAM" id="MobiDB-lite"/>
    </source>
</evidence>
<dbReference type="InterPro" id="IPR027417">
    <property type="entry name" value="P-loop_NTPase"/>
</dbReference>
<reference evidence="3" key="1">
    <citation type="submission" date="2022-11" db="EMBL/GenBank/DDBJ databases">
        <title>Minimal conservation of predation-associated metabolite biosynthetic gene clusters underscores biosynthetic potential of Myxococcota including descriptions for ten novel species: Archangium lansinium sp. nov., Myxococcus landrumus sp. nov., Nannocystis bai.</title>
        <authorList>
            <person name="Ahearne A."/>
            <person name="Stevens C."/>
            <person name="Phillips K."/>
        </authorList>
    </citation>
    <scope>NUCLEOTIDE SEQUENCE</scope>
    <source>
        <strain evidence="3">Na p29</strain>
    </source>
</reference>
<gene>
    <name evidence="3" type="ORF">OV079_17360</name>
</gene>
<keyword evidence="4" id="KW-1185">Reference proteome</keyword>
<sequence length="140" mass="15221">MSEPRQSGLSEGQAMSDEVRALERAIAAGKLDPVYVLYGDEPAAIRAVVTALRKVVVPPDDPTAQAMAAFNHERFDGVDLTGAGPVLSACAQIPMMSKWRLVELANPDDLGKGPEAEAPTRRPWTRSRPTSRRRARAPCW</sequence>
<accession>A0A9X3ENG0</accession>
<evidence type="ECO:0000313" key="3">
    <source>
        <dbReference type="EMBL" id="MCY1007292.1"/>
    </source>
</evidence>
<comment type="caution">
    <text evidence="3">The sequence shown here is derived from an EMBL/GenBank/DDBJ whole genome shotgun (WGS) entry which is preliminary data.</text>
</comment>
<dbReference type="GO" id="GO:0009360">
    <property type="term" value="C:DNA polymerase III complex"/>
    <property type="evidence" value="ECO:0007669"/>
    <property type="project" value="InterPro"/>
</dbReference>
<dbReference type="AlphaFoldDB" id="A0A9X3ENG0"/>
<protein>
    <recommendedName>
        <fullName evidence="2">DNA polymerase III delta N-terminal domain-containing protein</fullName>
    </recommendedName>
</protein>
<dbReference type="InterPro" id="IPR010372">
    <property type="entry name" value="DNA_pol3_delta_N"/>
</dbReference>